<comment type="catalytic activity">
    <reaction evidence="1">
        <text>Random hydrolysis of (1-&gt;4)-beta-D-mannosidic linkages in mannans, galactomannans and glucomannans.</text>
        <dbReference type="EC" id="3.2.1.78"/>
    </reaction>
</comment>
<accession>A0AAD6MYW2</accession>
<keyword evidence="8" id="KW-0119">Carbohydrate metabolism</keyword>
<dbReference type="SMART" id="SM00236">
    <property type="entry name" value="fCBD"/>
    <property type="match status" value="1"/>
</dbReference>
<reference evidence="15" key="2">
    <citation type="submission" date="2023-01" db="EMBL/GenBank/DDBJ databases">
        <authorList>
            <person name="Petersen C."/>
        </authorList>
    </citation>
    <scope>NUCLEOTIDE SEQUENCE</scope>
    <source>
        <strain evidence="15">IBT 17514</strain>
    </source>
</reference>
<dbReference type="GO" id="GO:0030248">
    <property type="term" value="F:cellulose binding"/>
    <property type="evidence" value="ECO:0007669"/>
    <property type="project" value="InterPro"/>
</dbReference>
<dbReference type="InterPro" id="IPR035971">
    <property type="entry name" value="CBD_sf"/>
</dbReference>
<dbReference type="InterPro" id="IPR000254">
    <property type="entry name" value="CBD"/>
</dbReference>
<dbReference type="PROSITE" id="PS51164">
    <property type="entry name" value="CBM1_2"/>
    <property type="match status" value="1"/>
</dbReference>
<dbReference type="GO" id="GO:0046355">
    <property type="term" value="P:mannan catabolic process"/>
    <property type="evidence" value="ECO:0007669"/>
    <property type="project" value="UniProtKB-ARBA"/>
</dbReference>
<dbReference type="InterPro" id="IPR017853">
    <property type="entry name" value="GH"/>
</dbReference>
<feature type="chain" id="PRO_5041996776" description="mannan endo-1,4-beta-mannosidase" evidence="13">
    <location>
        <begin position="18"/>
        <end position="443"/>
    </location>
</feature>
<dbReference type="SUPFAM" id="SSF57180">
    <property type="entry name" value="Cellulose-binding domain"/>
    <property type="match status" value="1"/>
</dbReference>
<dbReference type="GO" id="GO:0016985">
    <property type="term" value="F:mannan endo-1,4-beta-mannosidase activity"/>
    <property type="evidence" value="ECO:0007669"/>
    <property type="project" value="UniProtKB-EC"/>
</dbReference>
<dbReference type="FunFam" id="3.20.20.80:FF:000076">
    <property type="entry name" value="Mannan endo-1,4-beta-mannosidase A"/>
    <property type="match status" value="1"/>
</dbReference>
<evidence type="ECO:0000256" key="10">
    <source>
        <dbReference type="ARBA" id="ARBA00033295"/>
    </source>
</evidence>
<name>A0AAD6MYW2_9EURO</name>
<dbReference type="SUPFAM" id="SSF51445">
    <property type="entry name" value="(Trans)glycosidases"/>
    <property type="match status" value="1"/>
</dbReference>
<dbReference type="InterPro" id="IPR001547">
    <property type="entry name" value="Glyco_hydro_5"/>
</dbReference>
<dbReference type="Pfam" id="PF00734">
    <property type="entry name" value="CBM_1"/>
    <property type="match status" value="1"/>
</dbReference>
<dbReference type="Gene3D" id="3.20.20.80">
    <property type="entry name" value="Glycosidases"/>
    <property type="match status" value="1"/>
</dbReference>
<evidence type="ECO:0000256" key="5">
    <source>
        <dbReference type="ARBA" id="ARBA00022525"/>
    </source>
</evidence>
<keyword evidence="6 13" id="KW-0732">Signal</keyword>
<keyword evidence="7 11" id="KW-0378">Hydrolase</keyword>
<evidence type="ECO:0000256" key="2">
    <source>
        <dbReference type="ARBA" id="ARBA00004613"/>
    </source>
</evidence>
<comment type="subcellular location">
    <subcellularLocation>
        <location evidence="2">Secreted</location>
    </subcellularLocation>
</comment>
<evidence type="ECO:0000256" key="1">
    <source>
        <dbReference type="ARBA" id="ARBA00001678"/>
    </source>
</evidence>
<evidence type="ECO:0000256" key="12">
    <source>
        <dbReference type="SAM" id="MobiDB-lite"/>
    </source>
</evidence>
<keyword evidence="16" id="KW-1185">Reference proteome</keyword>
<dbReference type="PROSITE" id="PS00562">
    <property type="entry name" value="CBM1_1"/>
    <property type="match status" value="1"/>
</dbReference>
<evidence type="ECO:0000256" key="11">
    <source>
        <dbReference type="RuleBase" id="RU361153"/>
    </source>
</evidence>
<keyword evidence="5" id="KW-0964">Secreted</keyword>
<feature type="domain" description="CBM1" evidence="14">
    <location>
        <begin position="17"/>
        <end position="53"/>
    </location>
</feature>
<feature type="region of interest" description="Disordered" evidence="12">
    <location>
        <begin position="56"/>
        <end position="101"/>
    </location>
</feature>
<evidence type="ECO:0000256" key="4">
    <source>
        <dbReference type="ARBA" id="ARBA00012706"/>
    </source>
</evidence>
<comment type="caution">
    <text evidence="15">The sequence shown here is derived from an EMBL/GenBank/DDBJ whole genome shotgun (WGS) entry which is preliminary data.</text>
</comment>
<evidence type="ECO:0000256" key="6">
    <source>
        <dbReference type="ARBA" id="ARBA00022729"/>
    </source>
</evidence>
<dbReference type="PANTHER" id="PTHR31451:SF39">
    <property type="entry name" value="MANNAN ENDO-1,4-BETA-MANNOSIDASE 1"/>
    <property type="match status" value="1"/>
</dbReference>
<dbReference type="Pfam" id="PF00150">
    <property type="entry name" value="Cellulase"/>
    <property type="match status" value="1"/>
</dbReference>
<evidence type="ECO:0000313" key="15">
    <source>
        <dbReference type="EMBL" id="KAJ5733978.1"/>
    </source>
</evidence>
<keyword evidence="9 11" id="KW-0326">Glycosidase</keyword>
<organism evidence="15 16">
    <name type="scientific">Penicillium malachiteum</name>
    <dbReference type="NCBI Taxonomy" id="1324776"/>
    <lineage>
        <taxon>Eukaryota</taxon>
        <taxon>Fungi</taxon>
        <taxon>Dikarya</taxon>
        <taxon>Ascomycota</taxon>
        <taxon>Pezizomycotina</taxon>
        <taxon>Eurotiomycetes</taxon>
        <taxon>Eurotiomycetidae</taxon>
        <taxon>Eurotiales</taxon>
        <taxon>Aspergillaceae</taxon>
        <taxon>Penicillium</taxon>
    </lineage>
</organism>
<evidence type="ECO:0000256" key="7">
    <source>
        <dbReference type="ARBA" id="ARBA00022801"/>
    </source>
</evidence>
<evidence type="ECO:0000256" key="8">
    <source>
        <dbReference type="ARBA" id="ARBA00023277"/>
    </source>
</evidence>
<dbReference type="GO" id="GO:0005576">
    <property type="term" value="C:extracellular region"/>
    <property type="evidence" value="ECO:0007669"/>
    <property type="project" value="UniProtKB-SubCell"/>
</dbReference>
<evidence type="ECO:0000313" key="16">
    <source>
        <dbReference type="Proteomes" id="UP001215712"/>
    </source>
</evidence>
<dbReference type="EMBL" id="JAQJAN010000003">
    <property type="protein sequence ID" value="KAJ5733978.1"/>
    <property type="molecule type" value="Genomic_DNA"/>
</dbReference>
<dbReference type="AlphaFoldDB" id="A0AAD6MYW2"/>
<gene>
    <name evidence="15" type="ORF">N7493_002764</name>
</gene>
<proteinExistence type="inferred from homology"/>
<reference evidence="15" key="1">
    <citation type="journal article" date="2023" name="IMA Fungus">
        <title>Comparative genomic study of the Penicillium genus elucidates a diverse pangenome and 15 lateral gene transfer events.</title>
        <authorList>
            <person name="Petersen C."/>
            <person name="Sorensen T."/>
            <person name="Nielsen M.R."/>
            <person name="Sondergaard T.E."/>
            <person name="Sorensen J.L."/>
            <person name="Fitzpatrick D.A."/>
            <person name="Frisvad J.C."/>
            <person name="Nielsen K.L."/>
        </authorList>
    </citation>
    <scope>NUCLEOTIDE SEQUENCE</scope>
    <source>
        <strain evidence="15">IBT 17514</strain>
    </source>
</reference>
<dbReference type="InterPro" id="IPR045053">
    <property type="entry name" value="MAN-like"/>
</dbReference>
<protein>
    <recommendedName>
        <fullName evidence="4">mannan endo-1,4-beta-mannosidase</fullName>
        <ecNumber evidence="4">3.2.1.78</ecNumber>
    </recommendedName>
    <alternativeName>
        <fullName evidence="10">Endo-beta-1,4-mannanase F</fullName>
    </alternativeName>
</protein>
<dbReference type="PANTHER" id="PTHR31451">
    <property type="match status" value="1"/>
</dbReference>
<evidence type="ECO:0000259" key="14">
    <source>
        <dbReference type="PROSITE" id="PS51164"/>
    </source>
</evidence>
<sequence length="443" mass="47376">MKALAVLSLLGAGLASAQVAPYGQCGGTGYTGSTVCESGWVCQFQNDYYSQCVESTSTSSTSTSTTSKASTTSSTKTTTTTSVKTSSTSSTSTTTAVASSTDYPSTTGLNFTIDGKTSYYAGTNSYWIGFLTDNADVDLVMSHLNESDLRILRVWGFNDVNTVPSTGTVYFQLLEDGTATINTGEYGLERLDYVVESAEAHNIKLIINFVNNWTDYGGMAAYVAAFGGTTTGWYTDAAIQAAYQAYIAAVISRYVDSDAIFAWELANEPRCQGCDTSVIYDWVQTTSAYIKSLDSKHMVCIGDEGFGLDTGSDGSYPYTTGEGLNFTLNLGIDTIDFGTFHLYPDSWGTTDSWGNGWITSHGEACAAIGKPCLLEEYGVTANHCSIEAPWQRTALDTTGVAADSFWQYGDTLSTGESPDDGNTIYYGTSDFTCLVTDHVEDIG</sequence>
<evidence type="ECO:0000256" key="3">
    <source>
        <dbReference type="ARBA" id="ARBA00005641"/>
    </source>
</evidence>
<comment type="similarity">
    <text evidence="3 11">Belongs to the glycosyl hydrolase 5 (cellulase A) family.</text>
</comment>
<dbReference type="EC" id="3.2.1.78" evidence="4"/>
<feature type="signal peptide" evidence="13">
    <location>
        <begin position="1"/>
        <end position="17"/>
    </location>
</feature>
<evidence type="ECO:0000256" key="13">
    <source>
        <dbReference type="SAM" id="SignalP"/>
    </source>
</evidence>
<dbReference type="Proteomes" id="UP001215712">
    <property type="component" value="Unassembled WGS sequence"/>
</dbReference>
<evidence type="ECO:0000256" key="9">
    <source>
        <dbReference type="ARBA" id="ARBA00023295"/>
    </source>
</evidence>